<dbReference type="OrthoDB" id="1525151at2"/>
<dbReference type="Pfam" id="PF02597">
    <property type="entry name" value="ThiS"/>
    <property type="match status" value="1"/>
</dbReference>
<dbReference type="EMBL" id="FXAU01000003">
    <property type="protein sequence ID" value="SMG31606.1"/>
    <property type="molecule type" value="Genomic_DNA"/>
</dbReference>
<name>A0A1X7JT92_9SPHI</name>
<dbReference type="AlphaFoldDB" id="A0A1X7JT92"/>
<sequence length="70" mass="7716">MQVTINNQKHSLTLPYPPHLLALLETYVPDLKVKGIAVALNDQVIPRPQWSKTIITDQADILIITATQGG</sequence>
<keyword evidence="2" id="KW-1185">Reference proteome</keyword>
<dbReference type="Proteomes" id="UP000192980">
    <property type="component" value="Unassembled WGS sequence"/>
</dbReference>
<reference evidence="1 2" key="1">
    <citation type="submission" date="2017-04" db="EMBL/GenBank/DDBJ databases">
        <authorList>
            <person name="Afonso C.L."/>
            <person name="Miller P.J."/>
            <person name="Scott M.A."/>
            <person name="Spackman E."/>
            <person name="Goraichik I."/>
            <person name="Dimitrov K.M."/>
            <person name="Suarez D.L."/>
            <person name="Swayne D.E."/>
        </authorList>
    </citation>
    <scope>NUCLEOTIDE SEQUENCE [LARGE SCALE GENOMIC DNA]</scope>
    <source>
        <strain evidence="1 2">DSM 22418</strain>
    </source>
</reference>
<dbReference type="NCBIfam" id="TIGR01683">
    <property type="entry name" value="thiS"/>
    <property type="match status" value="1"/>
</dbReference>
<protein>
    <submittedName>
        <fullName evidence="1">Sulfur carrier protein</fullName>
    </submittedName>
</protein>
<gene>
    <name evidence="1" type="ORF">SAMN05660862_2194</name>
</gene>
<proteinExistence type="predicted"/>
<dbReference type="SUPFAM" id="SSF54285">
    <property type="entry name" value="MoaD/ThiS"/>
    <property type="match status" value="1"/>
</dbReference>
<dbReference type="InterPro" id="IPR016155">
    <property type="entry name" value="Mopterin_synth/thiamin_S_b"/>
</dbReference>
<dbReference type="RefSeq" id="WP_085472914.1">
    <property type="nucleotide sequence ID" value="NZ_FXAU01000003.1"/>
</dbReference>
<dbReference type="CDD" id="cd00565">
    <property type="entry name" value="Ubl_ThiS"/>
    <property type="match status" value="1"/>
</dbReference>
<dbReference type="InterPro" id="IPR003749">
    <property type="entry name" value="ThiS/MoaD-like"/>
</dbReference>
<evidence type="ECO:0000313" key="2">
    <source>
        <dbReference type="Proteomes" id="UP000192980"/>
    </source>
</evidence>
<dbReference type="InterPro" id="IPR010035">
    <property type="entry name" value="Thi_S"/>
</dbReference>
<dbReference type="STRING" id="561061.SAMN05660862_2194"/>
<dbReference type="Gene3D" id="3.10.20.30">
    <property type="match status" value="1"/>
</dbReference>
<evidence type="ECO:0000313" key="1">
    <source>
        <dbReference type="EMBL" id="SMG31606.1"/>
    </source>
</evidence>
<organism evidence="1 2">
    <name type="scientific">Sphingobacterium psychroaquaticum</name>
    <dbReference type="NCBI Taxonomy" id="561061"/>
    <lineage>
        <taxon>Bacteria</taxon>
        <taxon>Pseudomonadati</taxon>
        <taxon>Bacteroidota</taxon>
        <taxon>Sphingobacteriia</taxon>
        <taxon>Sphingobacteriales</taxon>
        <taxon>Sphingobacteriaceae</taxon>
        <taxon>Sphingobacterium</taxon>
    </lineage>
</organism>
<accession>A0A1X7JT92</accession>
<dbReference type="InterPro" id="IPR012675">
    <property type="entry name" value="Beta-grasp_dom_sf"/>
</dbReference>